<accession>A0A3N4M553</accession>
<dbReference type="InterPro" id="IPR036388">
    <property type="entry name" value="WH-like_DNA-bd_sf"/>
</dbReference>
<organism evidence="7 8">
    <name type="scientific">Chitinophaga barathri</name>
    <dbReference type="NCBI Taxonomy" id="1647451"/>
    <lineage>
        <taxon>Bacteria</taxon>
        <taxon>Pseudomonadati</taxon>
        <taxon>Bacteroidota</taxon>
        <taxon>Chitinophagia</taxon>
        <taxon>Chitinophagales</taxon>
        <taxon>Chitinophagaceae</taxon>
        <taxon>Chitinophaga</taxon>
    </lineage>
</organism>
<dbReference type="AlphaFoldDB" id="A0A3N4M553"/>
<dbReference type="InterPro" id="IPR013324">
    <property type="entry name" value="RNA_pol_sigma_r3/r4-like"/>
</dbReference>
<reference evidence="8" key="1">
    <citation type="submission" date="2018-11" db="EMBL/GenBank/DDBJ databases">
        <title>Chitinophaga lutea sp.nov., isolate from arsenic contaminated soil.</title>
        <authorList>
            <person name="Zong Y."/>
        </authorList>
    </citation>
    <scope>NUCLEOTIDE SEQUENCE [LARGE SCALE GENOMIC DNA]</scope>
    <source>
        <strain evidence="8">YLT18</strain>
    </source>
</reference>
<evidence type="ECO:0000256" key="1">
    <source>
        <dbReference type="ARBA" id="ARBA00010641"/>
    </source>
</evidence>
<comment type="similarity">
    <text evidence="1">Belongs to the sigma-70 factor family. ECF subfamily.</text>
</comment>
<proteinExistence type="inferred from homology"/>
<dbReference type="Pfam" id="PF04542">
    <property type="entry name" value="Sigma70_r2"/>
    <property type="match status" value="1"/>
</dbReference>
<evidence type="ECO:0000259" key="6">
    <source>
        <dbReference type="Pfam" id="PF08281"/>
    </source>
</evidence>
<evidence type="ECO:0000313" key="7">
    <source>
        <dbReference type="EMBL" id="RPD38118.1"/>
    </source>
</evidence>
<dbReference type="Pfam" id="PF08281">
    <property type="entry name" value="Sigma70_r4_2"/>
    <property type="match status" value="1"/>
</dbReference>
<dbReference type="InterPro" id="IPR014284">
    <property type="entry name" value="RNA_pol_sigma-70_dom"/>
</dbReference>
<feature type="domain" description="RNA polymerase sigma-70 region 2" evidence="5">
    <location>
        <begin position="40"/>
        <end position="106"/>
    </location>
</feature>
<name>A0A3N4M553_9BACT</name>
<evidence type="ECO:0000256" key="3">
    <source>
        <dbReference type="ARBA" id="ARBA00023082"/>
    </source>
</evidence>
<keyword evidence="8" id="KW-1185">Reference proteome</keyword>
<dbReference type="SUPFAM" id="SSF88946">
    <property type="entry name" value="Sigma2 domain of RNA polymerase sigma factors"/>
    <property type="match status" value="1"/>
</dbReference>
<dbReference type="PANTHER" id="PTHR43133:SF46">
    <property type="entry name" value="RNA POLYMERASE SIGMA-70 FACTOR ECF SUBFAMILY"/>
    <property type="match status" value="1"/>
</dbReference>
<comment type="caution">
    <text evidence="7">The sequence shown here is derived from an EMBL/GenBank/DDBJ whole genome shotgun (WGS) entry which is preliminary data.</text>
</comment>
<keyword evidence="4" id="KW-0804">Transcription</keyword>
<dbReference type="CDD" id="cd06171">
    <property type="entry name" value="Sigma70_r4"/>
    <property type="match status" value="1"/>
</dbReference>
<dbReference type="InterPro" id="IPR007627">
    <property type="entry name" value="RNA_pol_sigma70_r2"/>
</dbReference>
<dbReference type="PANTHER" id="PTHR43133">
    <property type="entry name" value="RNA POLYMERASE ECF-TYPE SIGMA FACTO"/>
    <property type="match status" value="1"/>
</dbReference>
<dbReference type="GO" id="GO:0003677">
    <property type="term" value="F:DNA binding"/>
    <property type="evidence" value="ECO:0007669"/>
    <property type="project" value="InterPro"/>
</dbReference>
<evidence type="ECO:0000259" key="5">
    <source>
        <dbReference type="Pfam" id="PF04542"/>
    </source>
</evidence>
<dbReference type="InterPro" id="IPR039425">
    <property type="entry name" value="RNA_pol_sigma-70-like"/>
</dbReference>
<dbReference type="InterPro" id="IPR013249">
    <property type="entry name" value="RNA_pol_sigma70_r4_t2"/>
</dbReference>
<evidence type="ECO:0000256" key="4">
    <source>
        <dbReference type="ARBA" id="ARBA00023163"/>
    </source>
</evidence>
<keyword evidence="3" id="KW-0731">Sigma factor</keyword>
<protein>
    <submittedName>
        <fullName evidence="7">Sigma-70 family RNA polymerase sigma factor</fullName>
    </submittedName>
</protein>
<dbReference type="InterPro" id="IPR013325">
    <property type="entry name" value="RNA_pol_sigma_r2"/>
</dbReference>
<dbReference type="SUPFAM" id="SSF88659">
    <property type="entry name" value="Sigma3 and sigma4 domains of RNA polymerase sigma factors"/>
    <property type="match status" value="1"/>
</dbReference>
<gene>
    <name evidence="7" type="ORF">EG028_26760</name>
</gene>
<feature type="domain" description="RNA polymerase sigma factor 70 region 4 type 2" evidence="6">
    <location>
        <begin position="141"/>
        <end position="192"/>
    </location>
</feature>
<sequence>MVLNNEMPQRPNTSNCLPPGEHNIIWERFKNGDLHALEEIYRTHVKSMIRYGRKITHNLDLIQDSIQDLFIELWKNRQNLSDTTHPQYYLFRALRNKLAKAHSRQSFVSESELRLASDSLQVEYVELEIMAREVEAQTRNTLKHLLEQLPLRQQEVIHLRFYHNFPYEQIAELMGMNYQSVLNLMQRALKALRKAYAARPDRF</sequence>
<dbReference type="EMBL" id="RMBX01000018">
    <property type="protein sequence ID" value="RPD38118.1"/>
    <property type="molecule type" value="Genomic_DNA"/>
</dbReference>
<dbReference type="Gene3D" id="1.10.10.10">
    <property type="entry name" value="Winged helix-like DNA-binding domain superfamily/Winged helix DNA-binding domain"/>
    <property type="match status" value="1"/>
</dbReference>
<dbReference type="NCBIfam" id="TIGR02937">
    <property type="entry name" value="sigma70-ECF"/>
    <property type="match status" value="1"/>
</dbReference>
<dbReference type="Gene3D" id="1.10.1740.10">
    <property type="match status" value="1"/>
</dbReference>
<dbReference type="GO" id="GO:0006352">
    <property type="term" value="P:DNA-templated transcription initiation"/>
    <property type="evidence" value="ECO:0007669"/>
    <property type="project" value="InterPro"/>
</dbReference>
<dbReference type="Proteomes" id="UP000279089">
    <property type="component" value="Unassembled WGS sequence"/>
</dbReference>
<evidence type="ECO:0000313" key="8">
    <source>
        <dbReference type="Proteomes" id="UP000279089"/>
    </source>
</evidence>
<evidence type="ECO:0000256" key="2">
    <source>
        <dbReference type="ARBA" id="ARBA00023015"/>
    </source>
</evidence>
<keyword evidence="2" id="KW-0805">Transcription regulation</keyword>
<dbReference type="GO" id="GO:0016987">
    <property type="term" value="F:sigma factor activity"/>
    <property type="evidence" value="ECO:0007669"/>
    <property type="project" value="UniProtKB-KW"/>
</dbReference>